<dbReference type="PIRSF" id="PIRSF000615">
    <property type="entry name" value="TyrPK_CSF1-R"/>
    <property type="match status" value="1"/>
</dbReference>
<organism evidence="9">
    <name type="scientific">Cyclophora tenuis</name>
    <name type="common">Marine diatom</name>
    <dbReference type="NCBI Taxonomy" id="216820"/>
    <lineage>
        <taxon>Eukaryota</taxon>
        <taxon>Sar</taxon>
        <taxon>Stramenopiles</taxon>
        <taxon>Ochrophyta</taxon>
        <taxon>Bacillariophyta</taxon>
        <taxon>Fragilariophyceae</taxon>
        <taxon>Fragilariophycidae</taxon>
        <taxon>Cyclophorales</taxon>
        <taxon>Cyclophoraceae</taxon>
        <taxon>Cyclophora</taxon>
    </lineage>
</organism>
<proteinExistence type="predicted"/>
<feature type="active site" description="Proton acceptor" evidence="5">
    <location>
        <position position="97"/>
    </location>
</feature>
<feature type="binding site" evidence="6">
    <location>
        <position position="115"/>
    </location>
    <ligand>
        <name>Mg(2+)</name>
        <dbReference type="ChEBI" id="CHEBI:18420"/>
    </ligand>
</feature>
<keyword evidence="4" id="KW-0067">ATP-binding</keyword>
<feature type="compositionally biased region" description="Low complexity" evidence="7">
    <location>
        <begin position="19"/>
        <end position="43"/>
    </location>
</feature>
<dbReference type="Pfam" id="PF00069">
    <property type="entry name" value="Pkinase"/>
    <property type="match status" value="1"/>
</dbReference>
<accession>A0A7S1CYF6</accession>
<dbReference type="Gene3D" id="1.10.510.10">
    <property type="entry name" value="Transferase(Phosphotransferase) domain 1"/>
    <property type="match status" value="1"/>
</dbReference>
<evidence type="ECO:0000256" key="7">
    <source>
        <dbReference type="SAM" id="MobiDB-lite"/>
    </source>
</evidence>
<evidence type="ECO:0000313" key="9">
    <source>
        <dbReference type="EMBL" id="CAD8931401.1"/>
    </source>
</evidence>
<sequence length="319" mass="36121">MERLEKTLADQMNEWRIRQQQLQSPQHQKQQQKQQQQQQQQQPDKPKERKFGFPFWGGNNNGVSQQRQNFLRERMGVALQLAQALQYLHSRSVVHRDLKAANIGFDSNGVLKLFDFGLAQKLTHVSSSEFTLGGNIGGRNAATGANMMMKRRRRRRQAILAGTPCYMAPELYLAPPKRSKSLPVPPTSTTSLNTTTTTASTTTMSATTTRSICRNSLLAGNGAASPSSTTNHNGVVDTATDVYTYGLILWELLSLESVFLGYTEKRYRKRVVQQGERPRLRFGWPGILKTLLTKCWSPEPEDRPTMSHVVQQLNRYLNK</sequence>
<keyword evidence="6" id="KW-0479">Metal-binding</keyword>
<dbReference type="InterPro" id="IPR001245">
    <property type="entry name" value="Ser-Thr/Tyr_kinase_cat_dom"/>
</dbReference>
<evidence type="ECO:0000256" key="1">
    <source>
        <dbReference type="ARBA" id="ARBA00022679"/>
    </source>
</evidence>
<protein>
    <recommendedName>
        <fullName evidence="8">Protein kinase domain-containing protein</fullName>
    </recommendedName>
</protein>
<evidence type="ECO:0000256" key="3">
    <source>
        <dbReference type="ARBA" id="ARBA00022777"/>
    </source>
</evidence>
<gene>
    <name evidence="9" type="ORF">CTEN0397_LOCUS2423</name>
</gene>
<dbReference type="Pfam" id="PF07714">
    <property type="entry name" value="PK_Tyr_Ser-Thr"/>
    <property type="match status" value="1"/>
</dbReference>
<dbReference type="PANTHER" id="PTHR44329">
    <property type="entry name" value="SERINE/THREONINE-PROTEIN KINASE TNNI3K-RELATED"/>
    <property type="match status" value="1"/>
</dbReference>
<keyword evidence="2" id="KW-0547">Nucleotide-binding</keyword>
<feature type="binding site" evidence="6">
    <location>
        <position position="102"/>
    </location>
    <ligand>
        <name>Mg(2+)</name>
        <dbReference type="ChEBI" id="CHEBI:18420"/>
    </ligand>
</feature>
<dbReference type="SMART" id="SM00220">
    <property type="entry name" value="S_TKc"/>
    <property type="match status" value="1"/>
</dbReference>
<dbReference type="GO" id="GO:0004674">
    <property type="term" value="F:protein serine/threonine kinase activity"/>
    <property type="evidence" value="ECO:0007669"/>
    <property type="project" value="TreeGrafter"/>
</dbReference>
<evidence type="ECO:0000256" key="5">
    <source>
        <dbReference type="PIRSR" id="PIRSR000615-1"/>
    </source>
</evidence>
<evidence type="ECO:0000256" key="6">
    <source>
        <dbReference type="PIRSR" id="PIRSR000615-3"/>
    </source>
</evidence>
<dbReference type="PANTHER" id="PTHR44329:SF288">
    <property type="entry name" value="MITOGEN-ACTIVATED PROTEIN KINASE KINASE KINASE 20"/>
    <property type="match status" value="1"/>
</dbReference>
<name>A0A7S1CYF6_CYCTE</name>
<feature type="compositionally biased region" description="Low complexity" evidence="7">
    <location>
        <begin position="187"/>
        <end position="206"/>
    </location>
</feature>
<dbReference type="InterPro" id="IPR000719">
    <property type="entry name" value="Prot_kinase_dom"/>
</dbReference>
<evidence type="ECO:0000256" key="4">
    <source>
        <dbReference type="ARBA" id="ARBA00022840"/>
    </source>
</evidence>
<dbReference type="InterPro" id="IPR051681">
    <property type="entry name" value="Ser/Thr_Kinases-Pseudokinases"/>
</dbReference>
<keyword evidence="3" id="KW-0418">Kinase</keyword>
<dbReference type="SUPFAM" id="SSF56112">
    <property type="entry name" value="Protein kinase-like (PK-like)"/>
    <property type="match status" value="1"/>
</dbReference>
<feature type="domain" description="Protein kinase" evidence="8">
    <location>
        <begin position="1"/>
        <end position="317"/>
    </location>
</feature>
<feature type="region of interest" description="Disordered" evidence="7">
    <location>
        <begin position="15"/>
        <end position="60"/>
    </location>
</feature>
<dbReference type="InterPro" id="IPR011009">
    <property type="entry name" value="Kinase-like_dom_sf"/>
</dbReference>
<reference evidence="9" key="1">
    <citation type="submission" date="2021-01" db="EMBL/GenBank/DDBJ databases">
        <authorList>
            <person name="Corre E."/>
            <person name="Pelletier E."/>
            <person name="Niang G."/>
            <person name="Scheremetjew M."/>
            <person name="Finn R."/>
            <person name="Kale V."/>
            <person name="Holt S."/>
            <person name="Cochrane G."/>
            <person name="Meng A."/>
            <person name="Brown T."/>
            <person name="Cohen L."/>
        </authorList>
    </citation>
    <scope>NUCLEOTIDE SEQUENCE</scope>
    <source>
        <strain evidence="9">ECT3854</strain>
    </source>
</reference>
<dbReference type="AlphaFoldDB" id="A0A7S1CYF6"/>
<dbReference type="GO" id="GO:0005524">
    <property type="term" value="F:ATP binding"/>
    <property type="evidence" value="ECO:0007669"/>
    <property type="project" value="UniProtKB-KW"/>
</dbReference>
<feature type="region of interest" description="Disordered" evidence="7">
    <location>
        <begin position="177"/>
        <end position="206"/>
    </location>
</feature>
<dbReference type="GO" id="GO:0046872">
    <property type="term" value="F:metal ion binding"/>
    <property type="evidence" value="ECO:0007669"/>
    <property type="project" value="UniProtKB-KW"/>
</dbReference>
<evidence type="ECO:0000259" key="8">
    <source>
        <dbReference type="PROSITE" id="PS50011"/>
    </source>
</evidence>
<dbReference type="EMBL" id="HBFW01003718">
    <property type="protein sequence ID" value="CAD8931401.1"/>
    <property type="molecule type" value="Transcribed_RNA"/>
</dbReference>
<evidence type="ECO:0000256" key="2">
    <source>
        <dbReference type="ARBA" id="ARBA00022741"/>
    </source>
</evidence>
<keyword evidence="1" id="KW-0808">Transferase</keyword>
<dbReference type="PROSITE" id="PS50011">
    <property type="entry name" value="PROTEIN_KINASE_DOM"/>
    <property type="match status" value="1"/>
</dbReference>
<keyword evidence="6" id="KW-0460">Magnesium</keyword>